<comment type="caution">
    <text evidence="1">The sequence shown here is derived from an EMBL/GenBank/DDBJ whole genome shotgun (WGS) entry which is preliminary data.</text>
</comment>
<name>A0A8S1PPF2_9CILI</name>
<dbReference type="Proteomes" id="UP000692954">
    <property type="component" value="Unassembled WGS sequence"/>
</dbReference>
<sequence>MVLQQVIYIQIEDLCLIKIFQKLKTESRQIFFLSYFSRIRINLLNLEAQYFLNTYSFHLVQNLEYLVYLMMQIKQQYTCEKMR</sequence>
<keyword evidence="2" id="KW-1185">Reference proteome</keyword>
<proteinExistence type="predicted"/>
<evidence type="ECO:0000313" key="1">
    <source>
        <dbReference type="EMBL" id="CAD8104764.1"/>
    </source>
</evidence>
<organism evidence="1 2">
    <name type="scientific">Paramecium sonneborni</name>
    <dbReference type="NCBI Taxonomy" id="65129"/>
    <lineage>
        <taxon>Eukaryota</taxon>
        <taxon>Sar</taxon>
        <taxon>Alveolata</taxon>
        <taxon>Ciliophora</taxon>
        <taxon>Intramacronucleata</taxon>
        <taxon>Oligohymenophorea</taxon>
        <taxon>Peniculida</taxon>
        <taxon>Parameciidae</taxon>
        <taxon>Paramecium</taxon>
    </lineage>
</organism>
<gene>
    <name evidence="1" type="ORF">PSON_ATCC_30995.1.T0830008</name>
</gene>
<accession>A0A8S1PPF2</accession>
<dbReference type="AlphaFoldDB" id="A0A8S1PPF2"/>
<dbReference type="EMBL" id="CAJJDN010000083">
    <property type="protein sequence ID" value="CAD8104764.1"/>
    <property type="molecule type" value="Genomic_DNA"/>
</dbReference>
<evidence type="ECO:0000313" key="2">
    <source>
        <dbReference type="Proteomes" id="UP000692954"/>
    </source>
</evidence>
<protein>
    <submittedName>
        <fullName evidence="1">Uncharacterized protein</fullName>
    </submittedName>
</protein>
<reference evidence="1" key="1">
    <citation type="submission" date="2021-01" db="EMBL/GenBank/DDBJ databases">
        <authorList>
            <consortium name="Genoscope - CEA"/>
            <person name="William W."/>
        </authorList>
    </citation>
    <scope>NUCLEOTIDE SEQUENCE</scope>
</reference>